<dbReference type="EMBL" id="WJXW01000012">
    <property type="protein sequence ID" value="KAF9731328.1"/>
    <property type="molecule type" value="Genomic_DNA"/>
</dbReference>
<proteinExistence type="predicted"/>
<keyword evidence="2" id="KW-1185">Reference proteome</keyword>
<accession>A0A9P6G9T2</accession>
<name>A0A9P6G9T2_9PLEO</name>
<evidence type="ECO:0000313" key="1">
    <source>
        <dbReference type="EMBL" id="KAF9731328.1"/>
    </source>
</evidence>
<reference evidence="1" key="1">
    <citation type="journal article" date="2020" name="Mol. Plant Microbe Interact.">
        <title>Genome Sequence of the Biocontrol Agent Coniothyrium minitans strain Conio (IMI 134523).</title>
        <authorList>
            <person name="Patel D."/>
            <person name="Shittu T.A."/>
            <person name="Baroncelli R."/>
            <person name="Muthumeenakshi S."/>
            <person name="Osborne T.H."/>
            <person name="Janganan T.K."/>
            <person name="Sreenivasaprasad S."/>
        </authorList>
    </citation>
    <scope>NUCLEOTIDE SEQUENCE</scope>
    <source>
        <strain evidence="1">Conio</strain>
    </source>
</reference>
<evidence type="ECO:0000313" key="2">
    <source>
        <dbReference type="Proteomes" id="UP000756921"/>
    </source>
</evidence>
<dbReference type="AlphaFoldDB" id="A0A9P6G9T2"/>
<dbReference type="Proteomes" id="UP000756921">
    <property type="component" value="Unassembled WGS sequence"/>
</dbReference>
<comment type="caution">
    <text evidence="1">The sequence shown here is derived from an EMBL/GenBank/DDBJ whole genome shotgun (WGS) entry which is preliminary data.</text>
</comment>
<protein>
    <submittedName>
        <fullName evidence="1">Uncharacterized protein</fullName>
    </submittedName>
</protein>
<organism evidence="1 2">
    <name type="scientific">Paraphaeosphaeria minitans</name>
    <dbReference type="NCBI Taxonomy" id="565426"/>
    <lineage>
        <taxon>Eukaryota</taxon>
        <taxon>Fungi</taxon>
        <taxon>Dikarya</taxon>
        <taxon>Ascomycota</taxon>
        <taxon>Pezizomycotina</taxon>
        <taxon>Dothideomycetes</taxon>
        <taxon>Pleosporomycetidae</taxon>
        <taxon>Pleosporales</taxon>
        <taxon>Massarineae</taxon>
        <taxon>Didymosphaeriaceae</taxon>
        <taxon>Paraphaeosphaeria</taxon>
    </lineage>
</organism>
<gene>
    <name evidence="1" type="ORF">PMIN01_10345</name>
</gene>
<sequence>MKVAPLRQEAQWKQLTCDKRANGSSSFTTREAARKLANSLQLGELHPSRPQPRPQPQIRAAKKIAVPKTTQPDTFHRSSLSRSAIWKGFAGRSCRYDNPALPHWAAFARACTKPLRTWTKRKLSLAWRHASICHGLILGVALKCSAGSSVHPQSALGDQPCRTNSLGTRSRGFPCSRFRPALTVRLLTFSGVRWLRMPTPCLAAVVRFVLSGVRVTIPGGG</sequence>